<gene>
    <name evidence="2" type="ORF">BN1708_020520</name>
</gene>
<reference evidence="2 3" key="1">
    <citation type="submission" date="2015-05" db="EMBL/GenBank/DDBJ databases">
        <authorList>
            <person name="Wang D.B."/>
            <person name="Wang M."/>
        </authorList>
    </citation>
    <scope>NUCLEOTIDE SEQUENCE [LARGE SCALE GENOMIC DNA]</scope>
    <source>
        <strain evidence="2">VL1</strain>
    </source>
</reference>
<dbReference type="AlphaFoldDB" id="A0A0G4MW87"/>
<accession>A0A0G4MW87</accession>
<dbReference type="Proteomes" id="UP000044602">
    <property type="component" value="Unassembled WGS sequence"/>
</dbReference>
<sequence length="81" mass="9074">PAPLPHPRHQHPGHAPGLWQGQRGWISREVCRGLCQGSEGSQGPGPADGRLLQRCWWSQARRFPEIRAQGHHGLRCQGCQR</sequence>
<evidence type="ECO:0000313" key="2">
    <source>
        <dbReference type="EMBL" id="CRK38399.1"/>
    </source>
</evidence>
<keyword evidence="3" id="KW-1185">Reference proteome</keyword>
<name>A0A0G4MW87_VERLO</name>
<feature type="non-terminal residue" evidence="2">
    <location>
        <position position="1"/>
    </location>
</feature>
<organism evidence="2 3">
    <name type="scientific">Verticillium longisporum</name>
    <name type="common">Verticillium dahliae var. longisporum</name>
    <dbReference type="NCBI Taxonomy" id="100787"/>
    <lineage>
        <taxon>Eukaryota</taxon>
        <taxon>Fungi</taxon>
        <taxon>Dikarya</taxon>
        <taxon>Ascomycota</taxon>
        <taxon>Pezizomycotina</taxon>
        <taxon>Sordariomycetes</taxon>
        <taxon>Hypocreomycetidae</taxon>
        <taxon>Glomerellales</taxon>
        <taxon>Plectosphaerellaceae</taxon>
        <taxon>Verticillium</taxon>
    </lineage>
</organism>
<feature type="compositionally biased region" description="Basic residues" evidence="1">
    <location>
        <begin position="1"/>
        <end position="12"/>
    </location>
</feature>
<evidence type="ECO:0000256" key="1">
    <source>
        <dbReference type="SAM" id="MobiDB-lite"/>
    </source>
</evidence>
<feature type="region of interest" description="Disordered" evidence="1">
    <location>
        <begin position="1"/>
        <end position="21"/>
    </location>
</feature>
<protein>
    <submittedName>
        <fullName evidence="2">Uncharacterized protein</fullName>
    </submittedName>
</protein>
<evidence type="ECO:0000313" key="3">
    <source>
        <dbReference type="Proteomes" id="UP000044602"/>
    </source>
</evidence>
<proteinExistence type="predicted"/>
<dbReference type="EMBL" id="CVQH01025486">
    <property type="protein sequence ID" value="CRK38399.1"/>
    <property type="molecule type" value="Genomic_DNA"/>
</dbReference>